<accession>A0ABD0SL26</accession>
<organism evidence="2 3">
    <name type="scientific">Loxostege sticticalis</name>
    <name type="common">Beet webworm moth</name>
    <dbReference type="NCBI Taxonomy" id="481309"/>
    <lineage>
        <taxon>Eukaryota</taxon>
        <taxon>Metazoa</taxon>
        <taxon>Ecdysozoa</taxon>
        <taxon>Arthropoda</taxon>
        <taxon>Hexapoda</taxon>
        <taxon>Insecta</taxon>
        <taxon>Pterygota</taxon>
        <taxon>Neoptera</taxon>
        <taxon>Endopterygota</taxon>
        <taxon>Lepidoptera</taxon>
        <taxon>Glossata</taxon>
        <taxon>Ditrysia</taxon>
        <taxon>Pyraloidea</taxon>
        <taxon>Crambidae</taxon>
        <taxon>Pyraustinae</taxon>
        <taxon>Loxostege</taxon>
    </lineage>
</organism>
<evidence type="ECO:0000256" key="1">
    <source>
        <dbReference type="SAM" id="SignalP"/>
    </source>
</evidence>
<gene>
    <name evidence="2" type="ORF">ABMA28_006394</name>
</gene>
<dbReference type="Gene3D" id="1.10.2080.10">
    <property type="entry name" value="Insect odorant-binding protein A10/Ejaculatory bulb-specific protein 3"/>
    <property type="match status" value="1"/>
</dbReference>
<name>A0ABD0SL26_LOXSC</name>
<comment type="caution">
    <text evidence="2">The sequence shown here is derived from an EMBL/GenBank/DDBJ whole genome shotgun (WGS) entry which is preliminary data.</text>
</comment>
<proteinExistence type="predicted"/>
<feature type="chain" id="PRO_5044825997" description="Chemosensory protein" evidence="1">
    <location>
        <begin position="26"/>
        <end position="129"/>
    </location>
</feature>
<evidence type="ECO:0000313" key="3">
    <source>
        <dbReference type="Proteomes" id="UP001549921"/>
    </source>
</evidence>
<dbReference type="EMBL" id="JBEDNZ010000019">
    <property type="protein sequence ID" value="KAL0820540.1"/>
    <property type="molecule type" value="Genomic_DNA"/>
</dbReference>
<dbReference type="Pfam" id="PF03392">
    <property type="entry name" value="OS-D"/>
    <property type="match status" value="1"/>
</dbReference>
<dbReference type="Proteomes" id="UP001549921">
    <property type="component" value="Unassembled WGS sequence"/>
</dbReference>
<evidence type="ECO:0008006" key="4">
    <source>
        <dbReference type="Google" id="ProtNLM"/>
    </source>
</evidence>
<evidence type="ECO:0000313" key="2">
    <source>
        <dbReference type="EMBL" id="KAL0820540.1"/>
    </source>
</evidence>
<sequence length="129" mass="14744">MFSLFQKFKMKFLVILSVVVALAFAETYSTAHDNLDVESIVMNPKKLKETTHCFLDKGGCDKVTSYFRSILPELTETACAKCTPAQKHLLKRYLEEVKKTSVDDIKALMKKYDPESKYYMALIAALNDF</sequence>
<protein>
    <recommendedName>
        <fullName evidence="4">Chemosensory protein</fullName>
    </recommendedName>
</protein>
<dbReference type="InterPro" id="IPR036682">
    <property type="entry name" value="OS_D_A10/PebIII_sf"/>
</dbReference>
<dbReference type="SUPFAM" id="SSF100910">
    <property type="entry name" value="Chemosensory protein Csp2"/>
    <property type="match status" value="1"/>
</dbReference>
<feature type="signal peptide" evidence="1">
    <location>
        <begin position="1"/>
        <end position="25"/>
    </location>
</feature>
<dbReference type="PANTHER" id="PTHR11257:SF13">
    <property type="entry name" value="GEO07322P1"/>
    <property type="match status" value="1"/>
</dbReference>
<reference evidence="2 3" key="1">
    <citation type="submission" date="2024-06" db="EMBL/GenBank/DDBJ databases">
        <title>A chromosome-level genome assembly of beet webworm, Loxostege sticticalis.</title>
        <authorList>
            <person name="Zhang Y."/>
        </authorList>
    </citation>
    <scope>NUCLEOTIDE SEQUENCE [LARGE SCALE GENOMIC DNA]</scope>
    <source>
        <strain evidence="2">AQ028</strain>
        <tissue evidence="2">Male pupae</tissue>
    </source>
</reference>
<dbReference type="AlphaFoldDB" id="A0ABD0SL26"/>
<dbReference type="PANTHER" id="PTHR11257">
    <property type="entry name" value="CHEMOSENSORY PROTEIN-RELATED"/>
    <property type="match status" value="1"/>
</dbReference>
<dbReference type="InterPro" id="IPR005055">
    <property type="entry name" value="A10/PebIII"/>
</dbReference>
<keyword evidence="1" id="KW-0732">Signal</keyword>